<evidence type="ECO:0000259" key="12">
    <source>
        <dbReference type="Pfam" id="PF00852"/>
    </source>
</evidence>
<keyword evidence="5 11" id="KW-0808">Transferase</keyword>
<proteinExistence type="inferred from homology"/>
<dbReference type="Pfam" id="PF17039">
    <property type="entry name" value="Glyco_tran_10_N"/>
    <property type="match status" value="1"/>
</dbReference>
<dbReference type="Gene3D" id="3.40.50.11660">
    <property type="entry name" value="Glycosyl transferase family 10, C-terminal domain"/>
    <property type="match status" value="1"/>
</dbReference>
<dbReference type="InterPro" id="IPR055270">
    <property type="entry name" value="Glyco_tran_10_C"/>
</dbReference>
<evidence type="ECO:0000256" key="11">
    <source>
        <dbReference type="RuleBase" id="RU003832"/>
    </source>
</evidence>
<accession>A0A8B7ZTV9</accession>
<keyword evidence="10" id="KW-0325">Glycoprotein</keyword>
<dbReference type="UniPathway" id="UPA00378"/>
<keyword evidence="6 11" id="KW-0812">Transmembrane</keyword>
<feature type="domain" description="Fucosyltransferase N-terminal" evidence="13">
    <location>
        <begin position="7"/>
        <end position="81"/>
    </location>
</feature>
<evidence type="ECO:0000256" key="10">
    <source>
        <dbReference type="ARBA" id="ARBA00023180"/>
    </source>
</evidence>
<gene>
    <name evidence="15" type="primary">LOC110989151</name>
</gene>
<dbReference type="GO" id="GO:0046920">
    <property type="term" value="F:alpha-(1-&gt;3)-fucosyltransferase activity"/>
    <property type="evidence" value="ECO:0007669"/>
    <property type="project" value="TreeGrafter"/>
</dbReference>
<dbReference type="FunFam" id="3.40.50.11660:FF:000004">
    <property type="entry name" value="Glycoprotein 3-alpha-L-fucosyltransferase A"/>
    <property type="match status" value="1"/>
</dbReference>
<keyword evidence="11" id="KW-0333">Golgi apparatus</keyword>
<comment type="pathway">
    <text evidence="2">Protein modification; protein glycosylation.</text>
</comment>
<evidence type="ECO:0000256" key="2">
    <source>
        <dbReference type="ARBA" id="ARBA00004922"/>
    </source>
</evidence>
<evidence type="ECO:0000256" key="7">
    <source>
        <dbReference type="ARBA" id="ARBA00022968"/>
    </source>
</evidence>
<dbReference type="PANTHER" id="PTHR11929">
    <property type="entry name" value="ALPHA- 1,3 -FUCOSYLTRANSFERASE"/>
    <property type="match status" value="1"/>
</dbReference>
<feature type="domain" description="Fucosyltransferase C-terminal" evidence="12">
    <location>
        <begin position="101"/>
        <end position="274"/>
    </location>
</feature>
<dbReference type="GeneID" id="110989151"/>
<dbReference type="Pfam" id="PF00852">
    <property type="entry name" value="Glyco_transf_10"/>
    <property type="match status" value="1"/>
</dbReference>
<evidence type="ECO:0000259" key="13">
    <source>
        <dbReference type="Pfam" id="PF17039"/>
    </source>
</evidence>
<protein>
    <recommendedName>
        <fullName evidence="11">Fucosyltransferase</fullName>
        <ecNumber evidence="11">2.4.1.-</ecNumber>
    </recommendedName>
</protein>
<dbReference type="Proteomes" id="UP000694845">
    <property type="component" value="Unplaced"/>
</dbReference>
<sequence>MELTIADGRRDFAGMDAVVFRFTRGLVPWRPLPADKNPGQAWVCFSWESPSSMVQEDRVAELPVHATWTYYRGSEITTPYGFYKPGKPVSSRRKPAHEWVKGKTRLIAWMSSNCKGTFWPRTDFVRELQRYVQVDAYGTCGDLKCQPAWSAKCNRDLLREYKFYLSLENSECEDYITEKLWNKPLLQGVVPVVYGPRREIYEELLPPNSFIYIGDYKNVKELADYLKVLNHRTELYAQYLQWQYRGSVEVLKPMHGSYDPSIFCNLIPVIRRVKRGEMKRRPVKESSFAHSCRSNETFDSNFGLDNWNPW</sequence>
<keyword evidence="4 11" id="KW-0328">Glycosyltransferase</keyword>
<dbReference type="KEGG" id="aplc:110989151"/>
<dbReference type="OrthoDB" id="427096at2759"/>
<reference evidence="15" key="1">
    <citation type="submission" date="2025-08" db="UniProtKB">
        <authorList>
            <consortium name="RefSeq"/>
        </authorList>
    </citation>
    <scope>IDENTIFICATION</scope>
</reference>
<evidence type="ECO:0000313" key="14">
    <source>
        <dbReference type="Proteomes" id="UP000694845"/>
    </source>
</evidence>
<evidence type="ECO:0000256" key="8">
    <source>
        <dbReference type="ARBA" id="ARBA00022989"/>
    </source>
</evidence>
<keyword evidence="7" id="KW-0735">Signal-anchor</keyword>
<dbReference type="RefSeq" id="XP_022109003.1">
    <property type="nucleotide sequence ID" value="XM_022253311.1"/>
</dbReference>
<organism evidence="14 15">
    <name type="scientific">Acanthaster planci</name>
    <name type="common">Crown-of-thorns starfish</name>
    <dbReference type="NCBI Taxonomy" id="133434"/>
    <lineage>
        <taxon>Eukaryota</taxon>
        <taxon>Metazoa</taxon>
        <taxon>Echinodermata</taxon>
        <taxon>Eleutherozoa</taxon>
        <taxon>Asterozoa</taxon>
        <taxon>Asteroidea</taxon>
        <taxon>Valvatacea</taxon>
        <taxon>Valvatida</taxon>
        <taxon>Acanthasteridae</taxon>
        <taxon>Acanthaster</taxon>
    </lineage>
</organism>
<dbReference type="InterPro" id="IPR031481">
    <property type="entry name" value="Glyco_tran_10_N"/>
</dbReference>
<dbReference type="SUPFAM" id="SSF53756">
    <property type="entry name" value="UDP-Glycosyltransferase/glycogen phosphorylase"/>
    <property type="match status" value="1"/>
</dbReference>
<dbReference type="PANTHER" id="PTHR11929:SF145">
    <property type="entry name" value="ALPHA-(1,3)-FUCOSYLTRANSFERASE FUT-1"/>
    <property type="match status" value="1"/>
</dbReference>
<keyword evidence="14" id="KW-1185">Reference proteome</keyword>
<dbReference type="AlphaFoldDB" id="A0A8B7ZTV9"/>
<evidence type="ECO:0000256" key="5">
    <source>
        <dbReference type="ARBA" id="ARBA00022679"/>
    </source>
</evidence>
<dbReference type="InterPro" id="IPR038577">
    <property type="entry name" value="GT10-like_C_sf"/>
</dbReference>
<keyword evidence="8" id="KW-1133">Transmembrane helix</keyword>
<dbReference type="OMA" id="NHRTELY"/>
<dbReference type="EC" id="2.4.1.-" evidence="11"/>
<name>A0A8B7ZTV9_ACAPL</name>
<comment type="similarity">
    <text evidence="3 11">Belongs to the glycosyltransferase 10 family.</text>
</comment>
<keyword evidence="9" id="KW-0472">Membrane</keyword>
<evidence type="ECO:0000256" key="9">
    <source>
        <dbReference type="ARBA" id="ARBA00023136"/>
    </source>
</evidence>
<evidence type="ECO:0000256" key="1">
    <source>
        <dbReference type="ARBA" id="ARBA00004167"/>
    </source>
</evidence>
<dbReference type="GO" id="GO:0032580">
    <property type="term" value="C:Golgi cisterna membrane"/>
    <property type="evidence" value="ECO:0007669"/>
    <property type="project" value="UniProtKB-SubCell"/>
</dbReference>
<evidence type="ECO:0000256" key="4">
    <source>
        <dbReference type="ARBA" id="ARBA00022676"/>
    </source>
</evidence>
<comment type="subcellular location">
    <subcellularLocation>
        <location evidence="11">Golgi apparatus</location>
        <location evidence="11">Golgi stack membrane</location>
        <topology evidence="11">Single-pass type II membrane protein</topology>
    </subcellularLocation>
    <subcellularLocation>
        <location evidence="1">Membrane</location>
        <topology evidence="1">Single-pass membrane protein</topology>
    </subcellularLocation>
</comment>
<evidence type="ECO:0000256" key="3">
    <source>
        <dbReference type="ARBA" id="ARBA00008919"/>
    </source>
</evidence>
<dbReference type="InterPro" id="IPR001503">
    <property type="entry name" value="Glyco_trans_10"/>
</dbReference>
<evidence type="ECO:0000256" key="6">
    <source>
        <dbReference type="ARBA" id="ARBA00022692"/>
    </source>
</evidence>
<evidence type="ECO:0000313" key="15">
    <source>
        <dbReference type="RefSeq" id="XP_022109003.1"/>
    </source>
</evidence>